<reference evidence="4" key="1">
    <citation type="submission" date="2019-03" db="EMBL/GenBank/DDBJ databases">
        <title>Lake Tanganyika Metagenome-Assembled Genomes (MAGs).</title>
        <authorList>
            <person name="Tran P."/>
        </authorList>
    </citation>
    <scope>NUCLEOTIDE SEQUENCE</scope>
    <source>
        <strain evidence="4">M_DeepCast_50m_m2_156</strain>
    </source>
</reference>
<name>A0A8T4C7B1_9ARCH</name>
<organism evidence="4 5">
    <name type="scientific">Candidatus Iainarchaeum sp</name>
    <dbReference type="NCBI Taxonomy" id="3101447"/>
    <lineage>
        <taxon>Archaea</taxon>
        <taxon>Candidatus Iainarchaeota</taxon>
        <taxon>Candidatus Iainarchaeia</taxon>
        <taxon>Candidatus Iainarchaeales</taxon>
        <taxon>Candidatus Iainarchaeaceae</taxon>
        <taxon>Candidatus Iainarchaeum</taxon>
    </lineage>
</organism>
<gene>
    <name evidence="4" type="ORF">FJY86_03760</name>
</gene>
<dbReference type="InterPro" id="IPR012675">
    <property type="entry name" value="Beta-grasp_dom_sf"/>
</dbReference>
<evidence type="ECO:0000259" key="2">
    <source>
        <dbReference type="PROSITE" id="PS51710"/>
    </source>
</evidence>
<protein>
    <submittedName>
        <fullName evidence="4">TGS domain-containing protein</fullName>
    </submittedName>
</protein>
<evidence type="ECO:0000313" key="4">
    <source>
        <dbReference type="EMBL" id="MBM3282426.1"/>
    </source>
</evidence>
<comment type="caution">
    <text evidence="4">The sequence shown here is derived from an EMBL/GenBank/DDBJ whole genome shotgun (WGS) entry which is preliminary data.</text>
</comment>
<dbReference type="Gene3D" id="3.10.20.30">
    <property type="match status" value="1"/>
</dbReference>
<dbReference type="Gene3D" id="3.40.50.300">
    <property type="entry name" value="P-loop containing nucleotide triphosphate hydrolases"/>
    <property type="match status" value="1"/>
</dbReference>
<dbReference type="SUPFAM" id="SSF52540">
    <property type="entry name" value="P-loop containing nucleoside triphosphate hydrolases"/>
    <property type="match status" value="1"/>
</dbReference>
<dbReference type="InterPro" id="IPR006073">
    <property type="entry name" value="GTP-bd"/>
</dbReference>
<dbReference type="InterPro" id="IPR012676">
    <property type="entry name" value="TGS-like"/>
</dbReference>
<accession>A0A8T4C7B1</accession>
<dbReference type="PANTHER" id="PTHR43127">
    <property type="entry name" value="DEVELOPMENTALLY-REGULATED GTP-BINDING PROTEIN 2"/>
    <property type="match status" value="1"/>
</dbReference>
<evidence type="ECO:0000256" key="1">
    <source>
        <dbReference type="ARBA" id="ARBA00022741"/>
    </source>
</evidence>
<proteinExistence type="predicted"/>
<dbReference type="Pfam" id="PF02824">
    <property type="entry name" value="TGS"/>
    <property type="match status" value="1"/>
</dbReference>
<dbReference type="SUPFAM" id="SSF81271">
    <property type="entry name" value="TGS-like"/>
    <property type="match status" value="1"/>
</dbReference>
<evidence type="ECO:0000259" key="3">
    <source>
        <dbReference type="PROSITE" id="PS51880"/>
    </source>
</evidence>
<dbReference type="NCBIfam" id="TIGR00231">
    <property type="entry name" value="small_GTP"/>
    <property type="match status" value="1"/>
</dbReference>
<keyword evidence="1" id="KW-0547">Nucleotide-binding</keyword>
<dbReference type="AlphaFoldDB" id="A0A8T4C7B1"/>
<dbReference type="EMBL" id="VGJJ01000031">
    <property type="protein sequence ID" value="MBM3282426.1"/>
    <property type="molecule type" value="Genomic_DNA"/>
</dbReference>
<dbReference type="Proteomes" id="UP000774699">
    <property type="component" value="Unassembled WGS sequence"/>
</dbReference>
<dbReference type="InterPro" id="IPR045001">
    <property type="entry name" value="DRG"/>
</dbReference>
<dbReference type="Pfam" id="PF01926">
    <property type="entry name" value="MMR_HSR1"/>
    <property type="match status" value="1"/>
</dbReference>
<dbReference type="GO" id="GO:0005525">
    <property type="term" value="F:GTP binding"/>
    <property type="evidence" value="ECO:0007669"/>
    <property type="project" value="InterPro"/>
</dbReference>
<sequence length="377" mass="41561">MTTNVSIEFANAQAKYDQARTPTEKLAALEEMKSHAPQHKGGEALKGEINSKIAKLKLELEKDKKQAAKRGGGPTLSVKKDGVGQLVLVGLPNVGKSTFFNAVTGLSTPVGDWEFTTSKPEIGMVDFKGAKIQLVDLPPIVEGSSEGKVNGKEILSVVRNADAIIIMVNVSTQDEDWRIISTELKNSGILLNRKKPNIKITATTFPGISITGKEFLKIPMEQFVNFLKTMGMHNAQVILQENTTLDTVTEALDETLVYKRTMIVYNKGRPTKRVDAGESAMHIAWDVNNPRPQEMADKLFEVLDKVYVYTKKPGQEAAKLPLVVPKGATVLDVATQVHKDIVQNLKYAKIWGSAKFEGQRVAKDYIVQNGDVIEFNW</sequence>
<dbReference type="PROSITE" id="PS51710">
    <property type="entry name" value="G_OBG"/>
    <property type="match status" value="1"/>
</dbReference>
<dbReference type="InterPro" id="IPR031167">
    <property type="entry name" value="G_OBG"/>
</dbReference>
<dbReference type="GO" id="GO:0003924">
    <property type="term" value="F:GTPase activity"/>
    <property type="evidence" value="ECO:0007669"/>
    <property type="project" value="InterPro"/>
</dbReference>
<feature type="domain" description="OBG-type G" evidence="2">
    <location>
        <begin position="84"/>
        <end position="194"/>
    </location>
</feature>
<dbReference type="InterPro" id="IPR027417">
    <property type="entry name" value="P-loop_NTPase"/>
</dbReference>
<evidence type="ECO:0000313" key="5">
    <source>
        <dbReference type="Proteomes" id="UP000774699"/>
    </source>
</evidence>
<dbReference type="InterPro" id="IPR005225">
    <property type="entry name" value="Small_GTP-bd"/>
</dbReference>
<feature type="domain" description="TGS" evidence="3">
    <location>
        <begin position="304"/>
        <end position="377"/>
    </location>
</feature>
<dbReference type="PRINTS" id="PR00326">
    <property type="entry name" value="GTP1OBG"/>
</dbReference>
<dbReference type="PROSITE" id="PS51880">
    <property type="entry name" value="TGS"/>
    <property type="match status" value="1"/>
</dbReference>
<dbReference type="InterPro" id="IPR004095">
    <property type="entry name" value="TGS"/>
</dbReference>